<dbReference type="EMBL" id="MU004192">
    <property type="protein sequence ID" value="KAF2493461.1"/>
    <property type="molecule type" value="Genomic_DNA"/>
</dbReference>
<dbReference type="OrthoDB" id="3557394at2759"/>
<gene>
    <name evidence="3" type="ORF">BU16DRAFT_528759</name>
</gene>
<name>A0A6A6QM59_9PEZI</name>
<evidence type="ECO:0000313" key="3">
    <source>
        <dbReference type="EMBL" id="KAF2493461.1"/>
    </source>
</evidence>
<evidence type="ECO:0000313" key="4">
    <source>
        <dbReference type="Proteomes" id="UP000799750"/>
    </source>
</evidence>
<evidence type="ECO:0000259" key="2">
    <source>
        <dbReference type="Pfam" id="PF06985"/>
    </source>
</evidence>
<dbReference type="AlphaFoldDB" id="A0A6A6QM59"/>
<proteinExistence type="predicted"/>
<evidence type="ECO:0000256" key="1">
    <source>
        <dbReference type="SAM" id="MobiDB-lite"/>
    </source>
</evidence>
<protein>
    <submittedName>
        <fullName evidence="3">HET-domain-containing protein</fullName>
    </submittedName>
</protein>
<sequence length="658" mass="74966">MKTRLTPQSRGVNYQTHHPTTCTTSRLMESEPSRYTDLDPHGRQIRLVHLLPGTKDDPIKCILQLVSLDDKPVYQTLSYVWGDKDITANIQLDAKPFAVTTNLHAALRRLRQKSEARIIWIDALSIDQSSPDERTHQVGLMGTIYEQCEEVLMWLGDRNTESEGPWMTVEDAPARPWSDYETGPSWGFLEHFVPAFDSDLTAFVIVYMMSCMDHVRDLPFLTQRAGNHLSVSNDYVNGFKCLDAFLDLPYWSRIWVVQEMILPPRATVVYGSVVLPWQMFADAERRYGEHRDTCCRTEVDRLIIAKLRDAVLSIEQIRSRRRKEPSFDLAHVAISFIHLAATDPRDKIYALLGLVDDGFRTQSDYTISTHEAYEKVTLDIIFSTKSLRSLASNSIRPLDFPSWVCVWNTLPPGHIRYDDDKLRYDTCLYYNASASKAITALYLSSSRLLVAGTHVDIAIWAGDACQSLESTWTEVTRAIPSGEELLDFAGLKEGLEQAYEGGGSWGDAYWRTLCADVWLLRKVGETWRRTLPEDKRKFEYEGDDFIQIGGMKCDPEVAHAIDLVTSNRRFFITRTGYLGLGPEDMEVGDSVYVINGSNVPLVLREEVPHFRDESNRTKENTTDPTYPHFRLIGQCYVHGIMDGEACQDAEKDIELVLC</sequence>
<feature type="region of interest" description="Disordered" evidence="1">
    <location>
        <begin position="1"/>
        <end position="30"/>
    </location>
</feature>
<dbReference type="Proteomes" id="UP000799750">
    <property type="component" value="Unassembled WGS sequence"/>
</dbReference>
<keyword evidence="4" id="KW-1185">Reference proteome</keyword>
<reference evidence="3" key="1">
    <citation type="journal article" date="2020" name="Stud. Mycol.">
        <title>101 Dothideomycetes genomes: a test case for predicting lifestyles and emergence of pathogens.</title>
        <authorList>
            <person name="Haridas S."/>
            <person name="Albert R."/>
            <person name="Binder M."/>
            <person name="Bloem J."/>
            <person name="Labutti K."/>
            <person name="Salamov A."/>
            <person name="Andreopoulos B."/>
            <person name="Baker S."/>
            <person name="Barry K."/>
            <person name="Bills G."/>
            <person name="Bluhm B."/>
            <person name="Cannon C."/>
            <person name="Castanera R."/>
            <person name="Culley D."/>
            <person name="Daum C."/>
            <person name="Ezra D."/>
            <person name="Gonzalez J."/>
            <person name="Henrissat B."/>
            <person name="Kuo A."/>
            <person name="Liang C."/>
            <person name="Lipzen A."/>
            <person name="Lutzoni F."/>
            <person name="Magnuson J."/>
            <person name="Mondo S."/>
            <person name="Nolan M."/>
            <person name="Ohm R."/>
            <person name="Pangilinan J."/>
            <person name="Park H.-J."/>
            <person name="Ramirez L."/>
            <person name="Alfaro M."/>
            <person name="Sun H."/>
            <person name="Tritt A."/>
            <person name="Yoshinaga Y."/>
            <person name="Zwiers L.-H."/>
            <person name="Turgeon B."/>
            <person name="Goodwin S."/>
            <person name="Spatafora J."/>
            <person name="Crous P."/>
            <person name="Grigoriev I."/>
        </authorList>
    </citation>
    <scope>NUCLEOTIDE SEQUENCE</scope>
    <source>
        <strain evidence="3">CBS 269.34</strain>
    </source>
</reference>
<dbReference type="Pfam" id="PF26639">
    <property type="entry name" value="Het-6_barrel"/>
    <property type="match status" value="1"/>
</dbReference>
<dbReference type="PANTHER" id="PTHR24148:SF73">
    <property type="entry name" value="HET DOMAIN PROTEIN (AFU_ORTHOLOGUE AFUA_8G01020)"/>
    <property type="match status" value="1"/>
</dbReference>
<feature type="domain" description="Heterokaryon incompatibility" evidence="2">
    <location>
        <begin position="74"/>
        <end position="259"/>
    </location>
</feature>
<feature type="compositionally biased region" description="Polar residues" evidence="1">
    <location>
        <begin position="1"/>
        <end position="27"/>
    </location>
</feature>
<dbReference type="InterPro" id="IPR010730">
    <property type="entry name" value="HET"/>
</dbReference>
<dbReference type="PANTHER" id="PTHR24148">
    <property type="entry name" value="ANKYRIN REPEAT DOMAIN-CONTAINING PROTEIN 39 HOMOLOG-RELATED"/>
    <property type="match status" value="1"/>
</dbReference>
<dbReference type="Pfam" id="PF06985">
    <property type="entry name" value="HET"/>
    <property type="match status" value="1"/>
</dbReference>
<dbReference type="InterPro" id="IPR052895">
    <property type="entry name" value="HetReg/Transcr_Mod"/>
</dbReference>
<accession>A0A6A6QM59</accession>
<organism evidence="3 4">
    <name type="scientific">Lophium mytilinum</name>
    <dbReference type="NCBI Taxonomy" id="390894"/>
    <lineage>
        <taxon>Eukaryota</taxon>
        <taxon>Fungi</taxon>
        <taxon>Dikarya</taxon>
        <taxon>Ascomycota</taxon>
        <taxon>Pezizomycotina</taxon>
        <taxon>Dothideomycetes</taxon>
        <taxon>Pleosporomycetidae</taxon>
        <taxon>Mytilinidiales</taxon>
        <taxon>Mytilinidiaceae</taxon>
        <taxon>Lophium</taxon>
    </lineage>
</organism>